<comment type="similarity">
    <text evidence="2">Belongs to the membrane fusion protein (MFP) (TC 8.A.1) family.</text>
</comment>
<keyword evidence="3" id="KW-0813">Transport</keyword>
<dbReference type="Pfam" id="PF25917">
    <property type="entry name" value="BSH_RND"/>
    <property type="match status" value="1"/>
</dbReference>
<evidence type="ECO:0000256" key="3">
    <source>
        <dbReference type="ARBA" id="ARBA00022448"/>
    </source>
</evidence>
<dbReference type="STRING" id="1114924.SAMN05216258_103446"/>
<evidence type="ECO:0000259" key="6">
    <source>
        <dbReference type="Pfam" id="PF25917"/>
    </source>
</evidence>
<gene>
    <name evidence="9" type="ORF">SAMN05216258_103446</name>
</gene>
<keyword evidence="10" id="KW-1185">Reference proteome</keyword>
<feature type="compositionally biased region" description="Basic and acidic residues" evidence="5">
    <location>
        <begin position="345"/>
        <end position="357"/>
    </location>
</feature>
<dbReference type="GO" id="GO:1990281">
    <property type="term" value="C:efflux pump complex"/>
    <property type="evidence" value="ECO:0007669"/>
    <property type="project" value="TreeGrafter"/>
</dbReference>
<evidence type="ECO:0000256" key="4">
    <source>
        <dbReference type="SAM" id="Coils"/>
    </source>
</evidence>
<feature type="domain" description="Multidrug resistance protein MdtA-like C-terminal permuted SH3" evidence="8">
    <location>
        <begin position="280"/>
        <end position="339"/>
    </location>
</feature>
<evidence type="ECO:0000259" key="7">
    <source>
        <dbReference type="Pfam" id="PF25954"/>
    </source>
</evidence>
<dbReference type="SUPFAM" id="SSF111369">
    <property type="entry name" value="HlyD-like secretion proteins"/>
    <property type="match status" value="1"/>
</dbReference>
<feature type="compositionally biased region" description="Low complexity" evidence="5">
    <location>
        <begin position="358"/>
        <end position="373"/>
    </location>
</feature>
<protein>
    <submittedName>
        <fullName evidence="9">Membrane fusion protein, multidrug efflux system</fullName>
    </submittedName>
</protein>
<proteinExistence type="inferred from homology"/>
<dbReference type="InterPro" id="IPR058792">
    <property type="entry name" value="Beta-barrel_RND_2"/>
</dbReference>
<dbReference type="InterPro" id="IPR058625">
    <property type="entry name" value="MdtA-like_BSH"/>
</dbReference>
<reference evidence="9 10" key="1">
    <citation type="submission" date="2016-10" db="EMBL/GenBank/DDBJ databases">
        <authorList>
            <person name="de Groot N.N."/>
        </authorList>
    </citation>
    <scope>NUCLEOTIDE SEQUENCE [LARGE SCALE GENOMIC DNA]</scope>
    <source>
        <strain evidence="9 10">CGMCC 1.11030</strain>
    </source>
</reference>
<accession>A0A1I3EKW9</accession>
<evidence type="ECO:0000256" key="2">
    <source>
        <dbReference type="ARBA" id="ARBA00009477"/>
    </source>
</evidence>
<evidence type="ECO:0000259" key="8">
    <source>
        <dbReference type="Pfam" id="PF25967"/>
    </source>
</evidence>
<dbReference type="EMBL" id="FOQH01000003">
    <property type="protein sequence ID" value="SFH99645.1"/>
    <property type="molecule type" value="Genomic_DNA"/>
</dbReference>
<evidence type="ECO:0000313" key="9">
    <source>
        <dbReference type="EMBL" id="SFH99645.1"/>
    </source>
</evidence>
<dbReference type="Gene3D" id="1.10.287.470">
    <property type="entry name" value="Helix hairpin bin"/>
    <property type="match status" value="1"/>
</dbReference>
<dbReference type="GO" id="GO:0015562">
    <property type="term" value="F:efflux transmembrane transporter activity"/>
    <property type="evidence" value="ECO:0007669"/>
    <property type="project" value="TreeGrafter"/>
</dbReference>
<dbReference type="Pfam" id="PF25954">
    <property type="entry name" value="Beta-barrel_RND_2"/>
    <property type="match status" value="1"/>
</dbReference>
<dbReference type="InterPro" id="IPR058627">
    <property type="entry name" value="MdtA-like_C"/>
</dbReference>
<feature type="domain" description="Multidrug resistance protein MdtA-like barrel-sandwich hybrid" evidence="6">
    <location>
        <begin position="67"/>
        <end position="192"/>
    </location>
</feature>
<feature type="coiled-coil region" evidence="4">
    <location>
        <begin position="108"/>
        <end position="159"/>
    </location>
</feature>
<dbReference type="Gene3D" id="2.40.420.20">
    <property type="match status" value="1"/>
</dbReference>
<dbReference type="Gene3D" id="2.40.50.100">
    <property type="match status" value="1"/>
</dbReference>
<dbReference type="Proteomes" id="UP000199377">
    <property type="component" value="Unassembled WGS sequence"/>
</dbReference>
<keyword evidence="4" id="KW-0175">Coiled coil</keyword>
<dbReference type="InterPro" id="IPR006143">
    <property type="entry name" value="RND_pump_MFP"/>
</dbReference>
<feature type="region of interest" description="Disordered" evidence="5">
    <location>
        <begin position="345"/>
        <end position="373"/>
    </location>
</feature>
<comment type="subcellular location">
    <subcellularLocation>
        <location evidence="1">Cell envelope</location>
    </subcellularLocation>
</comment>
<evidence type="ECO:0000256" key="1">
    <source>
        <dbReference type="ARBA" id="ARBA00004196"/>
    </source>
</evidence>
<sequence>MASIAKQLLVLAVLAGGAGWFIHQQSEQPAAEQAQRARPAPGVVVAQATAGEVERVVSAVGTGRALRSVELRFAVGGRVTAIQFRDGDPVEAEEPLATLDDGSERAALAVAQAELAEAEAAFDRAAALQEQGRTTASVYDSAKAAMLRAEARLDAARTDLGHMILRAPFSGVIGFSELDEGAVVSTSTPVAMLEDISQLDLEFMVPERFFGDVEIGAPVRARTSIFPDETFEGVVEAIDRRVDEVSRSFLVRARFANPGLRLPAGVFMQVDLVMGSRPGVIAPEEALVTEAGDVHLYVVTPEDTVQRRAVTVGGRRAGEAEILEGLSAGERVVVRGVQKVRDGGPVRVLGEEPRTDAGESAPEARAAAPASAG</sequence>
<feature type="domain" description="CusB-like beta-barrel" evidence="7">
    <location>
        <begin position="201"/>
        <end position="273"/>
    </location>
</feature>
<dbReference type="FunFam" id="2.40.30.170:FF:000010">
    <property type="entry name" value="Efflux RND transporter periplasmic adaptor subunit"/>
    <property type="match status" value="1"/>
</dbReference>
<evidence type="ECO:0000313" key="10">
    <source>
        <dbReference type="Proteomes" id="UP000199377"/>
    </source>
</evidence>
<evidence type="ECO:0000256" key="5">
    <source>
        <dbReference type="SAM" id="MobiDB-lite"/>
    </source>
</evidence>
<dbReference type="AlphaFoldDB" id="A0A1I3EKW9"/>
<dbReference type="PANTHER" id="PTHR30469:SF11">
    <property type="entry name" value="BLL4320 PROTEIN"/>
    <property type="match status" value="1"/>
</dbReference>
<dbReference type="Gene3D" id="2.40.30.170">
    <property type="match status" value="1"/>
</dbReference>
<dbReference type="PANTHER" id="PTHR30469">
    <property type="entry name" value="MULTIDRUG RESISTANCE PROTEIN MDTA"/>
    <property type="match status" value="1"/>
</dbReference>
<dbReference type="Pfam" id="PF25967">
    <property type="entry name" value="RND-MFP_C"/>
    <property type="match status" value="1"/>
</dbReference>
<name>A0A1I3EKW9_9RHOB</name>
<dbReference type="OrthoDB" id="9806939at2"/>
<dbReference type="NCBIfam" id="TIGR01730">
    <property type="entry name" value="RND_mfp"/>
    <property type="match status" value="1"/>
</dbReference>
<dbReference type="RefSeq" id="WP_092859212.1">
    <property type="nucleotide sequence ID" value="NZ_FOQH01000003.1"/>
</dbReference>
<organism evidence="9 10">
    <name type="scientific">Albimonas pacifica</name>
    <dbReference type="NCBI Taxonomy" id="1114924"/>
    <lineage>
        <taxon>Bacteria</taxon>
        <taxon>Pseudomonadati</taxon>
        <taxon>Pseudomonadota</taxon>
        <taxon>Alphaproteobacteria</taxon>
        <taxon>Rhodobacterales</taxon>
        <taxon>Paracoccaceae</taxon>
        <taxon>Albimonas</taxon>
    </lineage>
</organism>